<dbReference type="AlphaFoldDB" id="K1SB11"/>
<dbReference type="InterPro" id="IPR050238">
    <property type="entry name" value="DNA_Rep/Repair_Clamp_Loader"/>
</dbReference>
<dbReference type="Pfam" id="PF13177">
    <property type="entry name" value="DNA_pol3_delta2"/>
    <property type="match status" value="1"/>
</dbReference>
<dbReference type="PANTHER" id="PTHR11669">
    <property type="entry name" value="REPLICATION FACTOR C / DNA POLYMERASE III GAMMA-TAU SUBUNIT"/>
    <property type="match status" value="1"/>
</dbReference>
<proteinExistence type="predicted"/>
<dbReference type="PANTHER" id="PTHR11669:SF8">
    <property type="entry name" value="DNA POLYMERASE III SUBUNIT DELTA"/>
    <property type="match status" value="1"/>
</dbReference>
<dbReference type="InterPro" id="IPR027417">
    <property type="entry name" value="P-loop_NTPase"/>
</dbReference>
<evidence type="ECO:0000313" key="1">
    <source>
        <dbReference type="EMBL" id="EKC57952.1"/>
    </source>
</evidence>
<dbReference type="GO" id="GO:0006261">
    <property type="term" value="P:DNA-templated DNA replication"/>
    <property type="evidence" value="ECO:0007669"/>
    <property type="project" value="TreeGrafter"/>
</dbReference>
<protein>
    <submittedName>
        <fullName evidence="1">DNA polymerase III, delta prime subunit</fullName>
    </submittedName>
</protein>
<accession>K1SB11</accession>
<comment type="caution">
    <text evidence="1">The sequence shown here is derived from an EMBL/GenBank/DDBJ whole genome shotgun (WGS) entry which is preliminary data.</text>
</comment>
<gene>
    <name evidence="1" type="ORF">OBE_10264</name>
</gene>
<name>K1SB11_9ZZZZ</name>
<dbReference type="SUPFAM" id="SSF52540">
    <property type="entry name" value="P-loop containing nucleoside triphosphate hydrolases"/>
    <property type="match status" value="1"/>
</dbReference>
<dbReference type="Gene3D" id="3.40.50.300">
    <property type="entry name" value="P-loop containing nucleotide triphosphate hydrolases"/>
    <property type="match status" value="1"/>
</dbReference>
<feature type="non-terminal residue" evidence="1">
    <location>
        <position position="179"/>
    </location>
</feature>
<dbReference type="EMBL" id="AJWZ01007070">
    <property type="protein sequence ID" value="EKC57952.1"/>
    <property type="molecule type" value="Genomic_DNA"/>
</dbReference>
<reference evidence="1" key="1">
    <citation type="journal article" date="2013" name="Environ. Microbiol.">
        <title>Microbiota from the distal guts of lean and obese adolescents exhibit partial functional redundancy besides clear differences in community structure.</title>
        <authorList>
            <person name="Ferrer M."/>
            <person name="Ruiz A."/>
            <person name="Lanza F."/>
            <person name="Haange S.B."/>
            <person name="Oberbach A."/>
            <person name="Till H."/>
            <person name="Bargiela R."/>
            <person name="Campoy C."/>
            <person name="Segura M.T."/>
            <person name="Richter M."/>
            <person name="von Bergen M."/>
            <person name="Seifert J."/>
            <person name="Suarez A."/>
        </authorList>
    </citation>
    <scope>NUCLEOTIDE SEQUENCE</scope>
</reference>
<organism evidence="1">
    <name type="scientific">human gut metagenome</name>
    <dbReference type="NCBI Taxonomy" id="408170"/>
    <lineage>
        <taxon>unclassified sequences</taxon>
        <taxon>metagenomes</taxon>
        <taxon>organismal metagenomes</taxon>
    </lineage>
</organism>
<sequence>MESERILGQNHILRHFENAIRMGKISHAYIINGEEGSGKMNLAIHFAKALQCERNNSNKAINEDGERITVPGTACGQCKSCKQTDSKNQPDIKYITYEKSGIGVDEIREQINDDIDIKPYSSPYKIYIVPESEKMTVQAQNALLKTIEEPPEYAIIILLTTNADTFLQTILSRCVMLNI</sequence>